<dbReference type="PANTHER" id="PTHR24043">
    <property type="entry name" value="SCAVENGER RECEPTOR CLASS F"/>
    <property type="match status" value="1"/>
</dbReference>
<dbReference type="InterPro" id="IPR009030">
    <property type="entry name" value="Growth_fac_rcpt_cys_sf"/>
</dbReference>
<dbReference type="Proteomes" id="UP000005408">
    <property type="component" value="Unassembled WGS sequence"/>
</dbReference>
<dbReference type="InterPro" id="IPR042635">
    <property type="entry name" value="MEGF10/SREC1/2-like"/>
</dbReference>
<evidence type="ECO:0000256" key="1">
    <source>
        <dbReference type="ARBA" id="ARBA00022536"/>
    </source>
</evidence>
<evidence type="ECO:0000313" key="3">
    <source>
        <dbReference type="Proteomes" id="UP000005408"/>
    </source>
</evidence>
<accession>A0A8W8P412</accession>
<proteinExistence type="predicted"/>
<dbReference type="InterPro" id="IPR029021">
    <property type="entry name" value="Prot-tyrosine_phosphatase-like"/>
</dbReference>
<dbReference type="EnsemblMetazoa" id="G8887.1">
    <property type="protein sequence ID" value="G8887.1:cds"/>
    <property type="gene ID" value="G8887"/>
</dbReference>
<keyword evidence="1" id="KW-0245">EGF-like domain</keyword>
<dbReference type="Gene3D" id="3.90.190.10">
    <property type="entry name" value="Protein tyrosine phosphatase superfamily"/>
    <property type="match status" value="1"/>
</dbReference>
<sequence length="229" mass="25746">MYIGCPTSYYFGQKCSLICSSNCKYRHCHIETGHCFGCIAGYQGPMCEQRCDDGTFGTNCSSTCGHCHKGMPCDKKTGACPKECDPGYDGLYCSNTSSENTSHMPKTYMDLKKSQYNEIDENVYEKIKKELPMENRNVYEQFLADILLNDIGSVKIDKGNDNSDRLKKDLASLPRGEHFLCDTGKLSMSSEKNRVQSILPYNHSKMIFSRDVGTSDDYVNVKCGAERKN</sequence>
<organism evidence="2 3">
    <name type="scientific">Magallana gigas</name>
    <name type="common">Pacific oyster</name>
    <name type="synonym">Crassostrea gigas</name>
    <dbReference type="NCBI Taxonomy" id="29159"/>
    <lineage>
        <taxon>Eukaryota</taxon>
        <taxon>Metazoa</taxon>
        <taxon>Spiralia</taxon>
        <taxon>Lophotrochozoa</taxon>
        <taxon>Mollusca</taxon>
        <taxon>Bivalvia</taxon>
        <taxon>Autobranchia</taxon>
        <taxon>Pteriomorphia</taxon>
        <taxon>Ostreida</taxon>
        <taxon>Ostreoidea</taxon>
        <taxon>Ostreidae</taxon>
        <taxon>Magallana</taxon>
    </lineage>
</organism>
<dbReference type="Gene3D" id="2.170.300.10">
    <property type="entry name" value="Tie2 ligand-binding domain superfamily"/>
    <property type="match status" value="1"/>
</dbReference>
<evidence type="ECO:0000313" key="2">
    <source>
        <dbReference type="EnsemblMetazoa" id="G8887.1:cds"/>
    </source>
</evidence>
<protein>
    <recommendedName>
        <fullName evidence="4">Multiple epidermal growth factor-like domains 10</fullName>
    </recommendedName>
</protein>
<name>A0A8W8P412_MAGGI</name>
<dbReference type="SUPFAM" id="SSF57184">
    <property type="entry name" value="Growth factor receptor domain"/>
    <property type="match status" value="1"/>
</dbReference>
<dbReference type="AlphaFoldDB" id="A0A8W8P412"/>
<keyword evidence="3" id="KW-1185">Reference proteome</keyword>
<evidence type="ECO:0008006" key="4">
    <source>
        <dbReference type="Google" id="ProtNLM"/>
    </source>
</evidence>
<dbReference type="PANTHER" id="PTHR24043:SF8">
    <property type="entry name" value="EGF-LIKE DOMAIN-CONTAINING PROTEIN"/>
    <property type="match status" value="1"/>
</dbReference>
<dbReference type="GO" id="GO:0005044">
    <property type="term" value="F:scavenger receptor activity"/>
    <property type="evidence" value="ECO:0007669"/>
    <property type="project" value="InterPro"/>
</dbReference>
<reference evidence="2" key="1">
    <citation type="submission" date="2022-08" db="UniProtKB">
        <authorList>
            <consortium name="EnsemblMetazoa"/>
        </authorList>
    </citation>
    <scope>IDENTIFICATION</scope>
    <source>
        <strain evidence="2">05x7-T-G4-1.051#20</strain>
    </source>
</reference>